<accession>A0ABT4VDJ4</accession>
<dbReference type="SUPFAM" id="SSF58104">
    <property type="entry name" value="Methyl-accepting chemotaxis protein (MCP) signaling domain"/>
    <property type="match status" value="1"/>
</dbReference>
<feature type="coiled-coil region" evidence="3">
    <location>
        <begin position="175"/>
        <end position="202"/>
    </location>
</feature>
<dbReference type="InterPro" id="IPR025991">
    <property type="entry name" value="Chemoreceptor_zinc-bind_dom"/>
</dbReference>
<protein>
    <submittedName>
        <fullName evidence="5">Methyl-accepting chemotaxis protein</fullName>
    </submittedName>
</protein>
<name>A0ABT4VDJ4_9HELI</name>
<keyword evidence="1 2" id="KW-0807">Transducer</keyword>
<keyword evidence="6" id="KW-1185">Reference proteome</keyword>
<dbReference type="InterPro" id="IPR004089">
    <property type="entry name" value="MCPsignal_dom"/>
</dbReference>
<reference evidence="5 6" key="1">
    <citation type="submission" date="2023-01" db="EMBL/GenBank/DDBJ databases">
        <title>Description of Helicobacter ibis sp. nov. isolated from faecal droppings of black-faced ibis (Theristicus melanopis).</title>
        <authorList>
            <person name="Lopez-Cantillo M."/>
            <person name="Vidal-Veuthey B."/>
            <person name="Mella A."/>
            <person name="De La Haba R."/>
            <person name="Collado L."/>
        </authorList>
    </citation>
    <scope>NUCLEOTIDE SEQUENCE [LARGE SCALE GENOMIC DNA]</scope>
    <source>
        <strain evidence="5 6">A82</strain>
    </source>
</reference>
<feature type="coiled-coil region" evidence="3">
    <location>
        <begin position="8"/>
        <end position="42"/>
    </location>
</feature>
<dbReference type="Gene3D" id="1.10.287.950">
    <property type="entry name" value="Methyl-accepting chemotaxis protein"/>
    <property type="match status" value="1"/>
</dbReference>
<evidence type="ECO:0000256" key="3">
    <source>
        <dbReference type="SAM" id="Coils"/>
    </source>
</evidence>
<dbReference type="SMART" id="SM00283">
    <property type="entry name" value="MA"/>
    <property type="match status" value="1"/>
</dbReference>
<organism evidence="5 6">
    <name type="scientific">Helicobacter ibis</name>
    <dbReference type="NCBI Taxonomy" id="2962633"/>
    <lineage>
        <taxon>Bacteria</taxon>
        <taxon>Pseudomonadati</taxon>
        <taxon>Campylobacterota</taxon>
        <taxon>Epsilonproteobacteria</taxon>
        <taxon>Campylobacterales</taxon>
        <taxon>Helicobacteraceae</taxon>
        <taxon>Helicobacter</taxon>
    </lineage>
</organism>
<dbReference type="Pfam" id="PF00015">
    <property type="entry name" value="MCPsignal"/>
    <property type="match status" value="1"/>
</dbReference>
<evidence type="ECO:0000259" key="4">
    <source>
        <dbReference type="PROSITE" id="PS50111"/>
    </source>
</evidence>
<feature type="domain" description="Methyl-accepting transducer" evidence="4">
    <location>
        <begin position="110"/>
        <end position="218"/>
    </location>
</feature>
<evidence type="ECO:0000313" key="6">
    <source>
        <dbReference type="Proteomes" id="UP001210261"/>
    </source>
</evidence>
<proteinExistence type="predicted"/>
<gene>
    <name evidence="5" type="ORF">PF021_03695</name>
</gene>
<sequence>MFGNSKREEELLQENKLLRQKVESLENNLRTYNTKNEELQQQLDSFGCFSEANKNKLCGEMLNMIISSCAKNLKILQDNFSVSVDMLKHAEHDSLKNYEQTRTLETNISETISGVSEKLVGFQAMITQVYQDLDSISNVINLITDVSDQTNLLALNAAIEAARAGEHGRGFAVVADEVRKLAERAQKATKEIEMNIQVLRQNFSEVQSTTEDIVDEMENVNGEVARFSEVAQTSMNVRKDSENVLDTTFIGLVKLDHLLFKMNGYKAIIDDNREIKLANHHECRLGKWYEEGAGKQFFSKLPDYASLEQVHAGVHDNFNNALDIFRANGIENEKSCADIMSAFKSGEIASDGVVEVLDKLLASKLEERK</sequence>
<dbReference type="PROSITE" id="PS50111">
    <property type="entry name" value="CHEMOTAXIS_TRANSDUC_2"/>
    <property type="match status" value="1"/>
</dbReference>
<comment type="caution">
    <text evidence="5">The sequence shown here is derived from an EMBL/GenBank/DDBJ whole genome shotgun (WGS) entry which is preliminary data.</text>
</comment>
<dbReference type="Gene3D" id="1.20.120.30">
    <property type="entry name" value="Aspartate receptor, ligand-binding domain"/>
    <property type="match status" value="1"/>
</dbReference>
<dbReference type="Pfam" id="PF13682">
    <property type="entry name" value="CZB"/>
    <property type="match status" value="1"/>
</dbReference>
<dbReference type="PANTHER" id="PTHR32089:SF112">
    <property type="entry name" value="LYSOZYME-LIKE PROTEIN-RELATED"/>
    <property type="match status" value="1"/>
</dbReference>
<keyword evidence="3" id="KW-0175">Coiled coil</keyword>
<dbReference type="Proteomes" id="UP001210261">
    <property type="component" value="Unassembled WGS sequence"/>
</dbReference>
<dbReference type="PANTHER" id="PTHR32089">
    <property type="entry name" value="METHYL-ACCEPTING CHEMOTAXIS PROTEIN MCPB"/>
    <property type="match status" value="1"/>
</dbReference>
<evidence type="ECO:0000256" key="2">
    <source>
        <dbReference type="PROSITE-ProRule" id="PRU00284"/>
    </source>
</evidence>
<evidence type="ECO:0000313" key="5">
    <source>
        <dbReference type="EMBL" id="MDA3968776.1"/>
    </source>
</evidence>
<evidence type="ECO:0000256" key="1">
    <source>
        <dbReference type="ARBA" id="ARBA00023224"/>
    </source>
</evidence>
<dbReference type="EMBL" id="JAQHXR010000002">
    <property type="protein sequence ID" value="MDA3968776.1"/>
    <property type="molecule type" value="Genomic_DNA"/>
</dbReference>